<accession>A0ABS4IID3</accession>
<dbReference type="EMBL" id="JAGGKX010000016">
    <property type="protein sequence ID" value="MBP1970681.1"/>
    <property type="molecule type" value="Genomic_DNA"/>
</dbReference>
<feature type="signal peptide" evidence="1">
    <location>
        <begin position="1"/>
        <end position="24"/>
    </location>
</feature>
<evidence type="ECO:0000256" key="1">
    <source>
        <dbReference type="SAM" id="SignalP"/>
    </source>
</evidence>
<gene>
    <name evidence="2" type="ORF">J2Z83_002817</name>
</gene>
<dbReference type="PROSITE" id="PS51257">
    <property type="entry name" value="PROKAR_LIPOPROTEIN"/>
    <property type="match status" value="1"/>
</dbReference>
<feature type="chain" id="PRO_5045402867" evidence="1">
    <location>
        <begin position="25"/>
        <end position="145"/>
    </location>
</feature>
<protein>
    <submittedName>
        <fullName evidence="2">Nucleic acid-binding Zn-ribbon protein</fullName>
    </submittedName>
</protein>
<reference evidence="2 3" key="1">
    <citation type="submission" date="2021-03" db="EMBL/GenBank/DDBJ databases">
        <title>Genomic Encyclopedia of Type Strains, Phase IV (KMG-IV): sequencing the most valuable type-strain genomes for metagenomic binning, comparative biology and taxonomic classification.</title>
        <authorList>
            <person name="Goeker M."/>
        </authorList>
    </citation>
    <scope>NUCLEOTIDE SEQUENCE [LARGE SCALE GENOMIC DNA]</scope>
    <source>
        <strain evidence="2 3">DSM 25609</strain>
    </source>
</reference>
<dbReference type="RefSeq" id="WP_209463795.1">
    <property type="nucleotide sequence ID" value="NZ_CP110224.1"/>
</dbReference>
<keyword evidence="3" id="KW-1185">Reference proteome</keyword>
<evidence type="ECO:0000313" key="3">
    <source>
        <dbReference type="Proteomes" id="UP001519345"/>
    </source>
</evidence>
<comment type="caution">
    <text evidence="2">The sequence shown here is derived from an EMBL/GenBank/DDBJ whole genome shotgun (WGS) entry which is preliminary data.</text>
</comment>
<organism evidence="2 3">
    <name type="scientific">Virgibacillus natechei</name>
    <dbReference type="NCBI Taxonomy" id="1216297"/>
    <lineage>
        <taxon>Bacteria</taxon>
        <taxon>Bacillati</taxon>
        <taxon>Bacillota</taxon>
        <taxon>Bacilli</taxon>
        <taxon>Bacillales</taxon>
        <taxon>Bacillaceae</taxon>
        <taxon>Virgibacillus</taxon>
    </lineage>
</organism>
<name>A0ABS4IID3_9BACI</name>
<evidence type="ECO:0000313" key="2">
    <source>
        <dbReference type="EMBL" id="MBP1970681.1"/>
    </source>
</evidence>
<sequence>MKRIAIVLLISSFFVSGCMNQASASVVEDIYRAAQTGDEDYIRTVFDENYESIDENLEEVMEQLASEVSEMYGATNMSLKELRQRELQTEVIQTLDKRYEENWYLVVGRLDDDHVILWTLQSDGYYFVADREKLSNDAYHKTVLD</sequence>
<proteinExistence type="predicted"/>
<keyword evidence="1" id="KW-0732">Signal</keyword>
<dbReference type="Proteomes" id="UP001519345">
    <property type="component" value="Unassembled WGS sequence"/>
</dbReference>